<dbReference type="PROSITE" id="PS51257">
    <property type="entry name" value="PROKAR_LIPOPROTEIN"/>
    <property type="match status" value="1"/>
</dbReference>
<keyword evidence="2" id="KW-0472">Membrane</keyword>
<keyword evidence="2" id="KW-1133">Transmembrane helix</keyword>
<evidence type="ECO:0000256" key="2">
    <source>
        <dbReference type="SAM" id="Phobius"/>
    </source>
</evidence>
<feature type="transmembrane region" description="Helical" evidence="2">
    <location>
        <begin position="12"/>
        <end position="34"/>
    </location>
</feature>
<sequence length="121" mass="12337">MNTNAPRHGNSIAGVLATLAVIIVIACGLIYAMGYATVENNSATTTIEVNTQQMKDDAGKAVEEGKQLLNDAGKQIQEGAEEVRDNVSGDSDAQTEVKANATTAPQAAPATSEEGASSTSG</sequence>
<gene>
    <name evidence="3" type="ORF">LOC68_18745</name>
</gene>
<accession>A0A9X1MNE5</accession>
<organism evidence="3 4">
    <name type="scientific">Blastopirellula sediminis</name>
    <dbReference type="NCBI Taxonomy" id="2894196"/>
    <lineage>
        <taxon>Bacteria</taxon>
        <taxon>Pseudomonadati</taxon>
        <taxon>Planctomycetota</taxon>
        <taxon>Planctomycetia</taxon>
        <taxon>Pirellulales</taxon>
        <taxon>Pirellulaceae</taxon>
        <taxon>Blastopirellula</taxon>
    </lineage>
</organism>
<feature type="region of interest" description="Disordered" evidence="1">
    <location>
        <begin position="81"/>
        <end position="121"/>
    </location>
</feature>
<proteinExistence type="predicted"/>
<evidence type="ECO:0000313" key="4">
    <source>
        <dbReference type="Proteomes" id="UP001139103"/>
    </source>
</evidence>
<evidence type="ECO:0000313" key="3">
    <source>
        <dbReference type="EMBL" id="MCC9630438.1"/>
    </source>
</evidence>
<dbReference type="EMBL" id="JAJKFT010000010">
    <property type="protein sequence ID" value="MCC9630438.1"/>
    <property type="molecule type" value="Genomic_DNA"/>
</dbReference>
<keyword evidence="4" id="KW-1185">Reference proteome</keyword>
<comment type="caution">
    <text evidence="3">The sequence shown here is derived from an EMBL/GenBank/DDBJ whole genome shotgun (WGS) entry which is preliminary data.</text>
</comment>
<dbReference type="AlphaFoldDB" id="A0A9X1MNE5"/>
<dbReference type="Proteomes" id="UP001139103">
    <property type="component" value="Unassembled WGS sequence"/>
</dbReference>
<reference evidence="3" key="1">
    <citation type="submission" date="2021-11" db="EMBL/GenBank/DDBJ databases">
        <title>Genome sequence.</title>
        <authorList>
            <person name="Sun Q."/>
        </authorList>
    </citation>
    <scope>NUCLEOTIDE SEQUENCE</scope>
    <source>
        <strain evidence="3">JC732</strain>
    </source>
</reference>
<keyword evidence="2" id="KW-0812">Transmembrane</keyword>
<dbReference type="RefSeq" id="WP_230221578.1">
    <property type="nucleotide sequence ID" value="NZ_JAJKFT010000010.1"/>
</dbReference>
<evidence type="ECO:0000256" key="1">
    <source>
        <dbReference type="SAM" id="MobiDB-lite"/>
    </source>
</evidence>
<name>A0A9X1MNE5_9BACT</name>
<feature type="compositionally biased region" description="Low complexity" evidence="1">
    <location>
        <begin position="99"/>
        <end position="111"/>
    </location>
</feature>
<protein>
    <submittedName>
        <fullName evidence="3">Uncharacterized protein</fullName>
    </submittedName>
</protein>